<feature type="transmembrane region" description="Helical" evidence="7">
    <location>
        <begin position="664"/>
        <end position="692"/>
    </location>
</feature>
<accession>A0A0M4LQ12</accession>
<feature type="transmembrane region" description="Helical" evidence="7">
    <location>
        <begin position="493"/>
        <end position="514"/>
    </location>
</feature>
<dbReference type="PATRIC" id="fig|1125411.7.peg.1113"/>
<dbReference type="KEGG" id="tsn:W908_05645"/>
<dbReference type="PANTHER" id="PTHR47737:SF1">
    <property type="entry name" value="GLYCINE BETAINE_PROLINE BETAINE TRANSPORT SYSTEM PERMEASE PROTEIN PROW"/>
    <property type="match status" value="1"/>
</dbReference>
<dbReference type="AlphaFoldDB" id="A0A0M4LQ12"/>
<feature type="transmembrane region" description="Helical" evidence="7">
    <location>
        <begin position="294"/>
        <end position="317"/>
    </location>
</feature>
<feature type="domain" description="ABC transmembrane type-1" evidence="8">
    <location>
        <begin position="617"/>
        <end position="797"/>
    </location>
</feature>
<keyword evidence="2 7" id="KW-0813">Transport</keyword>
<dbReference type="STRING" id="1125411.W908_05645"/>
<feature type="transmembrane region" description="Helical" evidence="7">
    <location>
        <begin position="620"/>
        <end position="643"/>
    </location>
</feature>
<sequence length="811" mass="90434">MEFLTKNKPLVQLAVVLVGFFILMSMTGLYHDLIVERHLFAKSVVKGEIQSSVGFAESMSMILNWQLPPQLVRIPELTFYHPVINTSATYVLIALMVTAGLLYKSFAESVNKSNWLRVNWFQIISKGFVGIIVGLLFIPTLYNWFFGEVTRSTFWEIPSMLQDFSQYLIFEFWQTPVYDPEIEDYEDYGRVRLFTRSIGATLLFLINLVRELLIGGFETVVSLANIFSDQSGWDWLNENKDKWYSSVPAIPWTVLTAGAFILGYKLKGVGLSILAGLSCIYLAVFGQWEPAMQTLSFVLVAAPVSVLFGVIWGVLAYKSRTVERVITPLLLVAQTFPHFAYLVPIIVFFGIGDHAGAIATIIFATPPMIRLTLLGLKRVSPEVLDAGRMSGCRNYQLMFKVLIPTARRDILIGVNQVIMQCLAMAVIASFIGAMGLGFNLLLALNQLRVGQALELGICIVLIAVVLDKLSLAWADKQTDYFADLSFVERNKTALLFVAVFFAALLFAWFGNWVFADTTKGINYFYLIPHNKGITTEPFWQAGVDYMVSNWRADIKIFNVWLLVEVLMPMKASYLAMPAIATFVLTMGVGYIIGGIRSAIVVGSFMLFIALTPWWERALITMYMLTFAVIVSVFIGTIVGAICVQNKRAAKFILLVCDTFQTFPSFIYLIPVIMLFGVTDTSVLIAVIVYAVIPPTRYTVEGLRNVPESLLDAADMSGTTKLQRLVKIEFPLAFPHIMLGVNQCVVFALFMVIIGAFIGTEDLGQEIMQQLFSGGNIGSGLMLGLCVAFIGLTVDHLIQTWATKRRKLLGID</sequence>
<dbReference type="EMBL" id="CP006911">
    <property type="protein sequence ID" value="ALE02072.1"/>
    <property type="molecule type" value="Genomic_DNA"/>
</dbReference>
<protein>
    <submittedName>
        <fullName evidence="9">Glycine/betaine ABC transporter</fullName>
    </submittedName>
</protein>
<feature type="transmembrane region" description="Helical" evidence="7">
    <location>
        <begin position="736"/>
        <end position="758"/>
    </location>
</feature>
<keyword evidence="3" id="KW-1003">Cell membrane</keyword>
<feature type="transmembrane region" description="Helical" evidence="7">
    <location>
        <begin position="83"/>
        <end position="103"/>
    </location>
</feature>
<feature type="transmembrane region" description="Helical" evidence="7">
    <location>
        <begin position="357"/>
        <end position="376"/>
    </location>
</feature>
<evidence type="ECO:0000256" key="6">
    <source>
        <dbReference type="ARBA" id="ARBA00023136"/>
    </source>
</evidence>
<evidence type="ECO:0000313" key="9">
    <source>
        <dbReference type="EMBL" id="ALE02072.1"/>
    </source>
</evidence>
<dbReference type="InterPro" id="IPR000515">
    <property type="entry name" value="MetI-like"/>
</dbReference>
<dbReference type="GO" id="GO:0043190">
    <property type="term" value="C:ATP-binding cassette (ABC) transporter complex"/>
    <property type="evidence" value="ECO:0007669"/>
    <property type="project" value="TreeGrafter"/>
</dbReference>
<keyword evidence="4 7" id="KW-0812">Transmembrane</keyword>
<keyword evidence="5 7" id="KW-1133">Transmembrane helix</keyword>
<feature type="transmembrane region" description="Helical" evidence="7">
    <location>
        <begin position="417"/>
        <end position="441"/>
    </location>
</feature>
<evidence type="ECO:0000256" key="2">
    <source>
        <dbReference type="ARBA" id="ARBA00022448"/>
    </source>
</evidence>
<evidence type="ECO:0000313" key="10">
    <source>
        <dbReference type="Proteomes" id="UP000068905"/>
    </source>
</evidence>
<dbReference type="PANTHER" id="PTHR47737">
    <property type="entry name" value="GLYCINE BETAINE/PROLINE BETAINE TRANSPORT SYSTEM PERMEASE PROTEIN PROW"/>
    <property type="match status" value="1"/>
</dbReference>
<proteinExistence type="inferred from homology"/>
<keyword evidence="6 7" id="KW-0472">Membrane</keyword>
<dbReference type="GO" id="GO:0015226">
    <property type="term" value="F:carnitine transmembrane transporter activity"/>
    <property type="evidence" value="ECO:0007669"/>
    <property type="project" value="TreeGrafter"/>
</dbReference>
<feature type="transmembrane region" description="Helical" evidence="7">
    <location>
        <begin position="329"/>
        <end position="351"/>
    </location>
</feature>
<evidence type="ECO:0000256" key="1">
    <source>
        <dbReference type="ARBA" id="ARBA00004651"/>
    </source>
</evidence>
<evidence type="ECO:0000256" key="7">
    <source>
        <dbReference type="RuleBase" id="RU363032"/>
    </source>
</evidence>
<evidence type="ECO:0000256" key="5">
    <source>
        <dbReference type="ARBA" id="ARBA00022989"/>
    </source>
</evidence>
<dbReference type="PROSITE" id="PS50928">
    <property type="entry name" value="ABC_TM1"/>
    <property type="match status" value="2"/>
</dbReference>
<dbReference type="GO" id="GO:0031460">
    <property type="term" value="P:glycine betaine transport"/>
    <property type="evidence" value="ECO:0007669"/>
    <property type="project" value="TreeGrafter"/>
</dbReference>
<feature type="domain" description="ABC transmembrane type-1" evidence="8">
    <location>
        <begin position="291"/>
        <end position="470"/>
    </location>
</feature>
<dbReference type="CDD" id="cd06261">
    <property type="entry name" value="TM_PBP2"/>
    <property type="match status" value="2"/>
</dbReference>
<feature type="transmembrane region" description="Helical" evidence="7">
    <location>
        <begin position="123"/>
        <end position="145"/>
    </location>
</feature>
<reference evidence="9 10" key="1">
    <citation type="journal article" date="2015" name="Genome Announc.">
        <title>Genome Sequence of 'Candidatus Thioglobus singularis' Strain PS1, a Mixotroph from the SUP05 Clade of Marine Gammaproteobacteria.</title>
        <authorList>
            <person name="Marshall K.T."/>
            <person name="Morris R.M."/>
        </authorList>
    </citation>
    <scope>NUCLEOTIDE SEQUENCE [LARGE SCALE GENOMIC DNA]</scope>
    <source>
        <strain evidence="9 10">PS1</strain>
    </source>
</reference>
<feature type="transmembrane region" description="Helical" evidence="7">
    <location>
        <begin position="243"/>
        <end position="262"/>
    </location>
</feature>
<gene>
    <name evidence="9" type="ORF">W908_05645</name>
</gene>
<feature type="transmembrane region" description="Helical" evidence="7">
    <location>
        <begin position="598"/>
        <end position="614"/>
    </location>
</feature>
<dbReference type="SUPFAM" id="SSF161098">
    <property type="entry name" value="MetI-like"/>
    <property type="match status" value="2"/>
</dbReference>
<keyword evidence="10" id="KW-1185">Reference proteome</keyword>
<dbReference type="GO" id="GO:0005275">
    <property type="term" value="F:amine transmembrane transporter activity"/>
    <property type="evidence" value="ECO:0007669"/>
    <property type="project" value="TreeGrafter"/>
</dbReference>
<feature type="transmembrane region" description="Helical" evidence="7">
    <location>
        <begin position="770"/>
        <end position="793"/>
    </location>
</feature>
<feature type="transmembrane region" description="Helical" evidence="7">
    <location>
        <begin position="269"/>
        <end position="288"/>
    </location>
</feature>
<dbReference type="Pfam" id="PF00528">
    <property type="entry name" value="BPD_transp_1"/>
    <property type="match status" value="2"/>
</dbReference>
<dbReference type="Gene3D" id="1.10.3720.10">
    <property type="entry name" value="MetI-like"/>
    <property type="match status" value="2"/>
</dbReference>
<organism evidence="9 10">
    <name type="scientific">Candidatus Pseudothioglobus singularis PS1</name>
    <dbReference type="NCBI Taxonomy" id="1125411"/>
    <lineage>
        <taxon>Bacteria</taxon>
        <taxon>Pseudomonadati</taxon>
        <taxon>Pseudomonadota</taxon>
        <taxon>Gammaproteobacteria</taxon>
        <taxon>Candidatus Pseudothioglobaceae</taxon>
        <taxon>Candidatus Pseudothioglobus</taxon>
    </lineage>
</organism>
<feature type="transmembrane region" description="Helical" evidence="7">
    <location>
        <begin position="12"/>
        <end position="30"/>
    </location>
</feature>
<dbReference type="GO" id="GO:0015871">
    <property type="term" value="P:choline transport"/>
    <property type="evidence" value="ECO:0007669"/>
    <property type="project" value="TreeGrafter"/>
</dbReference>
<name>A0A0M4LQ12_9GAMM</name>
<dbReference type="InterPro" id="IPR035906">
    <property type="entry name" value="MetI-like_sf"/>
</dbReference>
<evidence type="ECO:0000256" key="3">
    <source>
        <dbReference type="ARBA" id="ARBA00022475"/>
    </source>
</evidence>
<comment type="similarity">
    <text evidence="7">Belongs to the binding-protein-dependent transport system permease family.</text>
</comment>
<evidence type="ECO:0000259" key="8">
    <source>
        <dbReference type="PROSITE" id="PS50928"/>
    </source>
</evidence>
<comment type="subcellular location">
    <subcellularLocation>
        <location evidence="1 7">Cell membrane</location>
        <topology evidence="1 7">Multi-pass membrane protein</topology>
    </subcellularLocation>
</comment>
<dbReference type="RefSeq" id="WP_053820290.1">
    <property type="nucleotide sequence ID" value="NZ_CP006911.1"/>
</dbReference>
<feature type="transmembrane region" description="Helical" evidence="7">
    <location>
        <begin position="453"/>
        <end position="473"/>
    </location>
</feature>
<feature type="transmembrane region" description="Helical" evidence="7">
    <location>
        <begin position="571"/>
        <end position="591"/>
    </location>
</feature>
<evidence type="ECO:0000256" key="4">
    <source>
        <dbReference type="ARBA" id="ARBA00022692"/>
    </source>
</evidence>
<dbReference type="Proteomes" id="UP000068905">
    <property type="component" value="Chromosome"/>
</dbReference>